<protein>
    <recommendedName>
        <fullName evidence="3">Sulfotransferase</fullName>
        <ecNumber evidence="3">2.8.2.-</ecNumber>
    </recommendedName>
</protein>
<evidence type="ECO:0000259" key="4">
    <source>
        <dbReference type="Pfam" id="PF00685"/>
    </source>
</evidence>
<comment type="caution">
    <text evidence="5">The sequence shown here is derived from an EMBL/GenBank/DDBJ whole genome shotgun (WGS) entry which is preliminary data.</text>
</comment>
<evidence type="ECO:0000256" key="2">
    <source>
        <dbReference type="ARBA" id="ARBA00022679"/>
    </source>
</evidence>
<dbReference type="Gene3D" id="3.40.50.300">
    <property type="entry name" value="P-loop containing nucleotide triphosphate hydrolases"/>
    <property type="match status" value="1"/>
</dbReference>
<dbReference type="EC" id="2.8.2.-" evidence="3"/>
<dbReference type="PANTHER" id="PTHR11783">
    <property type="entry name" value="SULFOTRANSFERASE SULT"/>
    <property type="match status" value="1"/>
</dbReference>
<feature type="domain" description="Sulfotransferase" evidence="4">
    <location>
        <begin position="18"/>
        <end position="209"/>
    </location>
</feature>
<accession>A0A6A3AXE8</accession>
<evidence type="ECO:0000256" key="3">
    <source>
        <dbReference type="RuleBase" id="RU361155"/>
    </source>
</evidence>
<keyword evidence="2 3" id="KW-0808">Transferase</keyword>
<keyword evidence="6" id="KW-1185">Reference proteome</keyword>
<sequence>MELDHAHFSTHRDLGIPVLATHVPYSSLPTSIIDSGCKIVYICRDPKDTLVTLYHFNVHIQTSQNTQAQLPELDEAFEFVCKGESLCGPYWDHVLGYWKASLEHPDKIFFLKYEEMKADTVLHINKLAEFIGYPFSSEEQQKGVAEKIVKICSFENLSNLEVNKSEKVVIGVVQNKMCFRKGKVGDWKNYMTPEMAARLDQIIQQKLSDGSCSPKFLMVDDGRRDTANEFRKEEEPIIEGTQLVDVRENSKFKSLESDAMITMNSST</sequence>
<dbReference type="InterPro" id="IPR027417">
    <property type="entry name" value="P-loop_NTPase"/>
</dbReference>
<dbReference type="InterPro" id="IPR000863">
    <property type="entry name" value="Sulfotransferase_dom"/>
</dbReference>
<dbReference type="SUPFAM" id="SSF52540">
    <property type="entry name" value="P-loop containing nucleoside triphosphate hydrolases"/>
    <property type="match status" value="1"/>
</dbReference>
<gene>
    <name evidence="5" type="ORF">F3Y22_tig00110384pilonHSYRG00965</name>
</gene>
<reference evidence="5" key="1">
    <citation type="submission" date="2019-09" db="EMBL/GenBank/DDBJ databases">
        <title>Draft genome information of white flower Hibiscus syriacus.</title>
        <authorList>
            <person name="Kim Y.-M."/>
        </authorList>
    </citation>
    <scope>NUCLEOTIDE SEQUENCE [LARGE SCALE GENOMIC DNA]</scope>
    <source>
        <strain evidence="5">YM2019G1</strain>
    </source>
</reference>
<dbReference type="Pfam" id="PF00685">
    <property type="entry name" value="Sulfotransfer_1"/>
    <property type="match status" value="1"/>
</dbReference>
<dbReference type="Proteomes" id="UP000436088">
    <property type="component" value="Unassembled WGS sequence"/>
</dbReference>
<evidence type="ECO:0000256" key="1">
    <source>
        <dbReference type="ARBA" id="ARBA00005771"/>
    </source>
</evidence>
<dbReference type="AlphaFoldDB" id="A0A6A3AXE8"/>
<evidence type="ECO:0000313" key="5">
    <source>
        <dbReference type="EMBL" id="KAE8707459.1"/>
    </source>
</evidence>
<name>A0A6A3AXE8_HIBSY</name>
<evidence type="ECO:0000313" key="6">
    <source>
        <dbReference type="Proteomes" id="UP000436088"/>
    </source>
</evidence>
<proteinExistence type="inferred from homology"/>
<dbReference type="EMBL" id="VEPZ02000964">
    <property type="protein sequence ID" value="KAE8707459.1"/>
    <property type="molecule type" value="Genomic_DNA"/>
</dbReference>
<comment type="similarity">
    <text evidence="1 3">Belongs to the sulfotransferase 1 family.</text>
</comment>
<dbReference type="GO" id="GO:0008146">
    <property type="term" value="F:sulfotransferase activity"/>
    <property type="evidence" value="ECO:0007669"/>
    <property type="project" value="InterPro"/>
</dbReference>
<organism evidence="5 6">
    <name type="scientific">Hibiscus syriacus</name>
    <name type="common">Rose of Sharon</name>
    <dbReference type="NCBI Taxonomy" id="106335"/>
    <lineage>
        <taxon>Eukaryota</taxon>
        <taxon>Viridiplantae</taxon>
        <taxon>Streptophyta</taxon>
        <taxon>Embryophyta</taxon>
        <taxon>Tracheophyta</taxon>
        <taxon>Spermatophyta</taxon>
        <taxon>Magnoliopsida</taxon>
        <taxon>eudicotyledons</taxon>
        <taxon>Gunneridae</taxon>
        <taxon>Pentapetalae</taxon>
        <taxon>rosids</taxon>
        <taxon>malvids</taxon>
        <taxon>Malvales</taxon>
        <taxon>Malvaceae</taxon>
        <taxon>Malvoideae</taxon>
        <taxon>Hibiscus</taxon>
    </lineage>
</organism>